<accession>A0ACA9MY56</accession>
<proteinExistence type="predicted"/>
<reference evidence="1" key="1">
    <citation type="submission" date="2021-06" db="EMBL/GenBank/DDBJ databases">
        <authorList>
            <person name="Kallberg Y."/>
            <person name="Tangrot J."/>
            <person name="Rosling A."/>
        </authorList>
    </citation>
    <scope>NUCLEOTIDE SEQUENCE</scope>
    <source>
        <strain evidence="1">CL356</strain>
    </source>
</reference>
<evidence type="ECO:0000313" key="1">
    <source>
        <dbReference type="EMBL" id="CAG8619278.1"/>
    </source>
</evidence>
<gene>
    <name evidence="1" type="ORF">ACOLOM_LOCUS7277</name>
</gene>
<protein>
    <submittedName>
        <fullName evidence="1">5833_t:CDS:1</fullName>
    </submittedName>
</protein>
<comment type="caution">
    <text evidence="1">The sequence shown here is derived from an EMBL/GenBank/DDBJ whole genome shotgun (WGS) entry which is preliminary data.</text>
</comment>
<organism evidence="1 2">
    <name type="scientific">Acaulospora colombiana</name>
    <dbReference type="NCBI Taxonomy" id="27376"/>
    <lineage>
        <taxon>Eukaryota</taxon>
        <taxon>Fungi</taxon>
        <taxon>Fungi incertae sedis</taxon>
        <taxon>Mucoromycota</taxon>
        <taxon>Glomeromycotina</taxon>
        <taxon>Glomeromycetes</taxon>
        <taxon>Diversisporales</taxon>
        <taxon>Acaulosporaceae</taxon>
        <taxon>Acaulospora</taxon>
    </lineage>
</organism>
<sequence length="220" mass="25061">LPGFDDIIRNPSKVTPWSERTDSRLFWRARSTGVDFHTGWNWRAAHRIRLHVFATDTNGTVELLQEAKREPGPDDPPRGPLRIGRPLKNPGDPENQIDILKLNSYPRSELVKKYLDVGLVGPLVQCDEPYPFCETVASELGFLDVVPVSRGQDAKFVIDVDGNGWSQRYARLLSSGSVVLKSTVFPEWNTNWLIPYYHYIVSLPLQDYSLEIEDSRIITI</sequence>
<dbReference type="EMBL" id="CAJVPT010016440">
    <property type="protein sequence ID" value="CAG8619278.1"/>
    <property type="molecule type" value="Genomic_DNA"/>
</dbReference>
<name>A0ACA9MY56_9GLOM</name>
<keyword evidence="2" id="KW-1185">Reference proteome</keyword>
<dbReference type="Proteomes" id="UP000789525">
    <property type="component" value="Unassembled WGS sequence"/>
</dbReference>
<evidence type="ECO:0000313" key="2">
    <source>
        <dbReference type="Proteomes" id="UP000789525"/>
    </source>
</evidence>
<feature type="non-terminal residue" evidence="1">
    <location>
        <position position="1"/>
    </location>
</feature>